<feature type="binding site" evidence="18">
    <location>
        <position position="25"/>
    </location>
    <ligand>
        <name>a divalent metal cation</name>
        <dbReference type="ChEBI" id="CHEBI:60240"/>
    </ligand>
</feature>
<feature type="transmembrane region" description="Helical" evidence="19">
    <location>
        <begin position="93"/>
        <end position="114"/>
    </location>
</feature>
<gene>
    <name evidence="20" type="ORF">FHS57_004332</name>
</gene>
<evidence type="ECO:0000256" key="15">
    <source>
        <dbReference type="PIRSR" id="PIRSR600829-1"/>
    </source>
</evidence>
<keyword evidence="11" id="KW-0443">Lipid metabolism</keyword>
<dbReference type="Proteomes" id="UP000541352">
    <property type="component" value="Unassembled WGS sequence"/>
</dbReference>
<evidence type="ECO:0000256" key="7">
    <source>
        <dbReference type="ARBA" id="ARBA00022741"/>
    </source>
</evidence>
<dbReference type="EMBL" id="JACIBY010000010">
    <property type="protein sequence ID" value="MBB3840312.1"/>
    <property type="molecule type" value="Genomic_DNA"/>
</dbReference>
<dbReference type="Pfam" id="PF01219">
    <property type="entry name" value="DAGK_prokar"/>
    <property type="match status" value="1"/>
</dbReference>
<evidence type="ECO:0000256" key="3">
    <source>
        <dbReference type="ARBA" id="ARBA00022475"/>
    </source>
</evidence>
<protein>
    <submittedName>
        <fullName evidence="20">Diacylglycerol kinase (ATP)</fullName>
        <ecNumber evidence="20">2.7.1.107</ecNumber>
    </submittedName>
</protein>
<dbReference type="GO" id="GO:0005524">
    <property type="term" value="F:ATP binding"/>
    <property type="evidence" value="ECO:0007669"/>
    <property type="project" value="UniProtKB-KW"/>
</dbReference>
<dbReference type="RefSeq" id="WP_183977218.1">
    <property type="nucleotide sequence ID" value="NZ_JACIBY010000010.1"/>
</dbReference>
<comment type="cofactor">
    <cofactor evidence="18">
        <name>Mg(2+)</name>
        <dbReference type="ChEBI" id="CHEBI:18420"/>
    </cofactor>
    <text evidence="18">Mn(2+), Zn(2+), Cd(2+) and Co(2+) support activity to lesser extents.</text>
</comment>
<keyword evidence="4" id="KW-0444">Lipid biosynthesis</keyword>
<keyword evidence="7 17" id="KW-0547">Nucleotide-binding</keyword>
<dbReference type="CDD" id="cd14265">
    <property type="entry name" value="UDPK_IM_like"/>
    <property type="match status" value="1"/>
</dbReference>
<name>A0A7W5ZRL3_9BACT</name>
<evidence type="ECO:0000256" key="5">
    <source>
        <dbReference type="ARBA" id="ARBA00022679"/>
    </source>
</evidence>
<evidence type="ECO:0000256" key="2">
    <source>
        <dbReference type="ARBA" id="ARBA00005967"/>
    </source>
</evidence>
<keyword evidence="12 19" id="KW-0472">Membrane</keyword>
<dbReference type="PANTHER" id="PTHR34299">
    <property type="entry name" value="DIACYLGLYCEROL KINASE"/>
    <property type="match status" value="1"/>
</dbReference>
<dbReference type="GO" id="GO:0008654">
    <property type="term" value="P:phospholipid biosynthetic process"/>
    <property type="evidence" value="ECO:0007669"/>
    <property type="project" value="UniProtKB-KW"/>
</dbReference>
<keyword evidence="5 20" id="KW-0808">Transferase</keyword>
<dbReference type="PANTHER" id="PTHR34299:SF1">
    <property type="entry name" value="DIACYLGLYCEROL KINASE"/>
    <property type="match status" value="1"/>
</dbReference>
<dbReference type="GO" id="GO:0046872">
    <property type="term" value="F:metal ion binding"/>
    <property type="evidence" value="ECO:0007669"/>
    <property type="project" value="UniProtKB-KW"/>
</dbReference>
<keyword evidence="21" id="KW-1185">Reference proteome</keyword>
<evidence type="ECO:0000256" key="12">
    <source>
        <dbReference type="ARBA" id="ARBA00023136"/>
    </source>
</evidence>
<feature type="binding site" evidence="18">
    <location>
        <position position="73"/>
    </location>
    <ligand>
        <name>a divalent metal cation</name>
        <dbReference type="ChEBI" id="CHEBI:60240"/>
    </ligand>
</feature>
<evidence type="ECO:0000256" key="17">
    <source>
        <dbReference type="PIRSR" id="PIRSR600829-3"/>
    </source>
</evidence>
<evidence type="ECO:0000256" key="4">
    <source>
        <dbReference type="ARBA" id="ARBA00022516"/>
    </source>
</evidence>
<evidence type="ECO:0000256" key="14">
    <source>
        <dbReference type="ARBA" id="ARBA00023264"/>
    </source>
</evidence>
<evidence type="ECO:0000256" key="8">
    <source>
        <dbReference type="ARBA" id="ARBA00022777"/>
    </source>
</evidence>
<evidence type="ECO:0000256" key="6">
    <source>
        <dbReference type="ARBA" id="ARBA00022692"/>
    </source>
</evidence>
<evidence type="ECO:0000256" key="18">
    <source>
        <dbReference type="PIRSR" id="PIRSR600829-4"/>
    </source>
</evidence>
<comment type="similarity">
    <text evidence="2">Belongs to the bacterial diacylglycerol kinase family.</text>
</comment>
<dbReference type="AlphaFoldDB" id="A0A7W5ZRL3"/>
<feature type="binding site" evidence="16">
    <location>
        <position position="66"/>
    </location>
    <ligand>
        <name>substrate</name>
    </ligand>
</feature>
<keyword evidence="9 17" id="KW-0067">ATP-binding</keyword>
<dbReference type="InterPro" id="IPR033717">
    <property type="entry name" value="UDPK"/>
</dbReference>
<dbReference type="Gene3D" id="1.10.287.3610">
    <property type="match status" value="1"/>
</dbReference>
<dbReference type="GO" id="GO:0004143">
    <property type="term" value="F:ATP-dependent diacylglycerol kinase activity"/>
    <property type="evidence" value="ECO:0007669"/>
    <property type="project" value="UniProtKB-EC"/>
</dbReference>
<feature type="binding site" evidence="17">
    <location>
        <position position="13"/>
    </location>
    <ligand>
        <name>ATP</name>
        <dbReference type="ChEBI" id="CHEBI:30616"/>
    </ligand>
</feature>
<keyword evidence="6 19" id="KW-0812">Transmembrane</keyword>
<keyword evidence="3" id="KW-1003">Cell membrane</keyword>
<dbReference type="GO" id="GO:0005886">
    <property type="term" value="C:plasma membrane"/>
    <property type="evidence" value="ECO:0007669"/>
    <property type="project" value="UniProtKB-SubCell"/>
</dbReference>
<feature type="transmembrane region" description="Helical" evidence="19">
    <location>
        <begin position="53"/>
        <end position="72"/>
    </location>
</feature>
<reference evidence="20 21" key="1">
    <citation type="submission" date="2020-08" db="EMBL/GenBank/DDBJ databases">
        <title>Genomic Encyclopedia of Type Strains, Phase IV (KMG-IV): sequencing the most valuable type-strain genomes for metagenomic binning, comparative biology and taxonomic classification.</title>
        <authorList>
            <person name="Goeker M."/>
        </authorList>
    </citation>
    <scope>NUCLEOTIDE SEQUENCE [LARGE SCALE GENOMIC DNA]</scope>
    <source>
        <strain evidence="20 21">DSM 17976</strain>
    </source>
</reference>
<evidence type="ECO:0000256" key="11">
    <source>
        <dbReference type="ARBA" id="ARBA00023098"/>
    </source>
</evidence>
<feature type="active site" description="Proton acceptor" evidence="15">
    <location>
        <position position="66"/>
    </location>
</feature>
<comment type="subcellular location">
    <subcellularLocation>
        <location evidence="1">Cell membrane</location>
        <topology evidence="1">Multi-pass membrane protein</topology>
    </subcellularLocation>
</comment>
<evidence type="ECO:0000256" key="9">
    <source>
        <dbReference type="ARBA" id="ARBA00022840"/>
    </source>
</evidence>
<evidence type="ECO:0000313" key="20">
    <source>
        <dbReference type="EMBL" id="MBB3840312.1"/>
    </source>
</evidence>
<feature type="binding site" evidence="17">
    <location>
        <position position="25"/>
    </location>
    <ligand>
        <name>ATP</name>
        <dbReference type="ChEBI" id="CHEBI:30616"/>
    </ligand>
</feature>
<keyword evidence="18" id="KW-0479">Metal-binding</keyword>
<sequence>MVDIRKMIRSFSYAFEGVVALFRYENNARFHLIAAFGVVLLGMVLGLERFEWALVAIVVGAVWAAEAFNTAIEKLCDLVSPDYHPQIKAAKDLAAAGVMITSVVAVVVGAIVFGGKLWCWFLNM</sequence>
<evidence type="ECO:0000256" key="1">
    <source>
        <dbReference type="ARBA" id="ARBA00004651"/>
    </source>
</evidence>
<keyword evidence="18" id="KW-0460">Magnesium</keyword>
<dbReference type="EC" id="2.7.1.107" evidence="20"/>
<dbReference type="InterPro" id="IPR036945">
    <property type="entry name" value="DAGK_sf"/>
</dbReference>
<organism evidence="20 21">
    <name type="scientific">Runella defluvii</name>
    <dbReference type="NCBI Taxonomy" id="370973"/>
    <lineage>
        <taxon>Bacteria</taxon>
        <taxon>Pseudomonadati</taxon>
        <taxon>Bacteroidota</taxon>
        <taxon>Cytophagia</taxon>
        <taxon>Cytophagales</taxon>
        <taxon>Spirosomataceae</taxon>
        <taxon>Runella</taxon>
    </lineage>
</organism>
<keyword evidence="10 19" id="KW-1133">Transmembrane helix</keyword>
<dbReference type="InterPro" id="IPR000829">
    <property type="entry name" value="DAGK"/>
</dbReference>
<comment type="caution">
    <text evidence="20">The sequence shown here is derived from an EMBL/GenBank/DDBJ whole genome shotgun (WGS) entry which is preliminary data.</text>
</comment>
<evidence type="ECO:0000256" key="13">
    <source>
        <dbReference type="ARBA" id="ARBA00023209"/>
    </source>
</evidence>
<accession>A0A7W5ZRL3</accession>
<evidence type="ECO:0000313" key="21">
    <source>
        <dbReference type="Proteomes" id="UP000541352"/>
    </source>
</evidence>
<proteinExistence type="inferred from homology"/>
<evidence type="ECO:0000256" key="16">
    <source>
        <dbReference type="PIRSR" id="PIRSR600829-2"/>
    </source>
</evidence>
<feature type="binding site" evidence="17">
    <location>
        <begin position="91"/>
        <end position="92"/>
    </location>
    <ligand>
        <name>ATP</name>
        <dbReference type="ChEBI" id="CHEBI:30616"/>
    </ligand>
</feature>
<evidence type="ECO:0000256" key="10">
    <source>
        <dbReference type="ARBA" id="ARBA00022989"/>
    </source>
</evidence>
<keyword evidence="13" id="KW-0594">Phospholipid biosynthesis</keyword>
<keyword evidence="8 20" id="KW-0418">Kinase</keyword>
<keyword evidence="14" id="KW-1208">Phospholipid metabolism</keyword>
<feature type="binding site" evidence="17">
    <location>
        <position position="73"/>
    </location>
    <ligand>
        <name>ATP</name>
        <dbReference type="ChEBI" id="CHEBI:30616"/>
    </ligand>
</feature>
<evidence type="ECO:0000256" key="19">
    <source>
        <dbReference type="SAM" id="Phobius"/>
    </source>
</evidence>
<feature type="transmembrane region" description="Helical" evidence="19">
    <location>
        <begin position="30"/>
        <end position="47"/>
    </location>
</feature>